<feature type="transmembrane region" description="Helical" evidence="1">
    <location>
        <begin position="6"/>
        <end position="27"/>
    </location>
</feature>
<evidence type="ECO:0000256" key="1">
    <source>
        <dbReference type="SAM" id="Phobius"/>
    </source>
</evidence>
<proteinExistence type="predicted"/>
<keyword evidence="1" id="KW-0812">Transmembrane</keyword>
<organism evidence="2 3">
    <name type="scientific">Aspergillus avenaceus</name>
    <dbReference type="NCBI Taxonomy" id="36643"/>
    <lineage>
        <taxon>Eukaryota</taxon>
        <taxon>Fungi</taxon>
        <taxon>Dikarya</taxon>
        <taxon>Ascomycota</taxon>
        <taxon>Pezizomycotina</taxon>
        <taxon>Eurotiomycetes</taxon>
        <taxon>Eurotiomycetidae</taxon>
        <taxon>Eurotiales</taxon>
        <taxon>Aspergillaceae</taxon>
        <taxon>Aspergillus</taxon>
        <taxon>Aspergillus subgen. Circumdati</taxon>
    </lineage>
</organism>
<accession>A0A5N6TQI0</accession>
<gene>
    <name evidence="2" type="ORF">BDV25DRAFT_16699</name>
</gene>
<sequence length="64" mass="7148">MFFSHGFSFLFGFLSIYLLGISMYLLINMISLWSSAFGSSVSLMTSTYHQVLISQRPGDLGSDQ</sequence>
<dbReference type="AlphaFoldDB" id="A0A5N6TQI0"/>
<name>A0A5N6TQI0_ASPAV</name>
<dbReference type="Proteomes" id="UP000325780">
    <property type="component" value="Unassembled WGS sequence"/>
</dbReference>
<keyword evidence="1" id="KW-0472">Membrane</keyword>
<dbReference type="EMBL" id="ML742156">
    <property type="protein sequence ID" value="KAE8148547.1"/>
    <property type="molecule type" value="Genomic_DNA"/>
</dbReference>
<keyword evidence="1" id="KW-1133">Transmembrane helix</keyword>
<evidence type="ECO:0000313" key="2">
    <source>
        <dbReference type="EMBL" id="KAE8148547.1"/>
    </source>
</evidence>
<evidence type="ECO:0000313" key="3">
    <source>
        <dbReference type="Proteomes" id="UP000325780"/>
    </source>
</evidence>
<reference evidence="2 3" key="1">
    <citation type="submission" date="2019-04" db="EMBL/GenBank/DDBJ databases">
        <title>Friends and foes A comparative genomics study of 23 Aspergillus species from section Flavi.</title>
        <authorList>
            <consortium name="DOE Joint Genome Institute"/>
            <person name="Kjaerbolling I."/>
            <person name="Vesth T."/>
            <person name="Frisvad J.C."/>
            <person name="Nybo J.L."/>
            <person name="Theobald S."/>
            <person name="Kildgaard S."/>
            <person name="Isbrandt T."/>
            <person name="Kuo A."/>
            <person name="Sato A."/>
            <person name="Lyhne E.K."/>
            <person name="Kogle M.E."/>
            <person name="Wiebenga A."/>
            <person name="Kun R.S."/>
            <person name="Lubbers R.J."/>
            <person name="Makela M.R."/>
            <person name="Barry K."/>
            <person name="Chovatia M."/>
            <person name="Clum A."/>
            <person name="Daum C."/>
            <person name="Haridas S."/>
            <person name="He G."/>
            <person name="LaButti K."/>
            <person name="Lipzen A."/>
            <person name="Mondo S."/>
            <person name="Riley R."/>
            <person name="Salamov A."/>
            <person name="Simmons B.A."/>
            <person name="Magnuson J.K."/>
            <person name="Henrissat B."/>
            <person name="Mortensen U.H."/>
            <person name="Larsen T.O."/>
            <person name="Devries R.P."/>
            <person name="Grigoriev I.V."/>
            <person name="Machida M."/>
            <person name="Baker S.E."/>
            <person name="Andersen M.R."/>
        </authorList>
    </citation>
    <scope>NUCLEOTIDE SEQUENCE [LARGE SCALE GENOMIC DNA]</scope>
    <source>
        <strain evidence="2 3">IBT 18842</strain>
    </source>
</reference>
<keyword evidence="3" id="KW-1185">Reference proteome</keyword>
<protein>
    <submittedName>
        <fullName evidence="2">Uncharacterized protein</fullName>
    </submittedName>
</protein>